<organism evidence="3 4">
    <name type="scientific">Paenibacillus chitinolyticus</name>
    <dbReference type="NCBI Taxonomy" id="79263"/>
    <lineage>
        <taxon>Bacteria</taxon>
        <taxon>Bacillati</taxon>
        <taxon>Bacillota</taxon>
        <taxon>Bacilli</taxon>
        <taxon>Bacillales</taxon>
        <taxon>Paenibacillaceae</taxon>
        <taxon>Paenibacillus</taxon>
    </lineage>
</organism>
<evidence type="ECO:0000256" key="1">
    <source>
        <dbReference type="SAM" id="MobiDB-lite"/>
    </source>
</evidence>
<keyword evidence="5" id="KW-1185">Reference proteome</keyword>
<dbReference type="RefSeq" id="WP_042231141.1">
    <property type="nucleotide sequence ID" value="NZ_CP026520.1"/>
</dbReference>
<dbReference type="Proteomes" id="UP001527202">
    <property type="component" value="Unassembled WGS sequence"/>
</dbReference>
<gene>
    <name evidence="2" type="ORF">M5X16_22425</name>
    <name evidence="3" type="ORF">PC41400_08785</name>
</gene>
<reference evidence="3 4" key="1">
    <citation type="submission" date="2018-01" db="EMBL/GenBank/DDBJ databases">
        <title>The whole genome sequencing and assembly of Paenibacillus chitinolyticus KCCM 41400 strain.</title>
        <authorList>
            <person name="Kim J.-Y."/>
            <person name="Park M.-K."/>
            <person name="Lee Y.-J."/>
            <person name="Yi H."/>
            <person name="Bahn Y.-S."/>
            <person name="Kim J.F."/>
            <person name="Lee D.-W."/>
        </authorList>
    </citation>
    <scope>NUCLEOTIDE SEQUENCE [LARGE SCALE GENOMIC DNA]</scope>
    <source>
        <strain evidence="3 4">KCCM 41400</strain>
    </source>
</reference>
<name>A0A410WTU7_9BACL</name>
<dbReference type="EMBL" id="CP026520">
    <property type="protein sequence ID" value="QAV17754.1"/>
    <property type="molecule type" value="Genomic_DNA"/>
</dbReference>
<dbReference type="OrthoDB" id="2923612at2"/>
<reference evidence="2 5" key="2">
    <citation type="submission" date="2022-05" db="EMBL/GenBank/DDBJ databases">
        <title>Genome Sequencing of Bee-Associated Microbes.</title>
        <authorList>
            <person name="Dunlap C."/>
        </authorList>
    </citation>
    <scope>NUCLEOTIDE SEQUENCE [LARGE SCALE GENOMIC DNA]</scope>
    <source>
        <strain evidence="2 5">NRRL B-23120</strain>
    </source>
</reference>
<evidence type="ECO:0000313" key="4">
    <source>
        <dbReference type="Proteomes" id="UP000288943"/>
    </source>
</evidence>
<dbReference type="AlphaFoldDB" id="A0A410WTU7"/>
<feature type="region of interest" description="Disordered" evidence="1">
    <location>
        <begin position="91"/>
        <end position="181"/>
    </location>
</feature>
<sequence>MVYAFTIQPGIYHAFEDEAEQIEQCKEWGLLSGKAIKTKAFFYKGNGLNVPCTIVGYTDKMTAVIELDNKQQHCIHPSYLKEMQAANYGQRQWSSGEAAPEADASEENEPAGNVETAADEAVETSAGAVQQAQPTAEPVPAPQTESAAGQAAPADPDRPAAASEAVDAPKAKAKKEKAPKLQLPEGKVKMTAKVQDFTTVPNHFSDNDDEVIIYENVAIVEPETDIGTAWSSHSATLKKLELEVGDTITFEAKIVAKKLTRYPVPYKINNPAKIQKEQE</sequence>
<dbReference type="EMBL" id="JAMDMJ010000032">
    <property type="protein sequence ID" value="MCY9598511.1"/>
    <property type="molecule type" value="Genomic_DNA"/>
</dbReference>
<evidence type="ECO:0000313" key="5">
    <source>
        <dbReference type="Proteomes" id="UP001527202"/>
    </source>
</evidence>
<accession>A0A410WTU7</accession>
<dbReference type="KEGG" id="pchi:PC41400_08785"/>
<dbReference type="GeneID" id="95374905"/>
<evidence type="ECO:0000313" key="3">
    <source>
        <dbReference type="EMBL" id="QAV17754.1"/>
    </source>
</evidence>
<feature type="compositionally biased region" description="Low complexity" evidence="1">
    <location>
        <begin position="145"/>
        <end position="165"/>
    </location>
</feature>
<proteinExistence type="predicted"/>
<evidence type="ECO:0000313" key="2">
    <source>
        <dbReference type="EMBL" id="MCY9598511.1"/>
    </source>
</evidence>
<protein>
    <submittedName>
        <fullName evidence="3">Uncharacterized protein</fullName>
    </submittedName>
</protein>
<dbReference type="Proteomes" id="UP000288943">
    <property type="component" value="Chromosome"/>
</dbReference>